<dbReference type="PATRIC" id="fig|1036673.3.peg.6549"/>
<proteinExistence type="predicted"/>
<reference evidence="2 3" key="2">
    <citation type="journal article" date="2013" name="Genome Announc.">
        <title>Genome Sequence of Growth-Improving Paenibacillus mucilaginosus Strain KNP414.</title>
        <authorList>
            <person name="Lu J.J."/>
            <person name="Wang J.F."/>
            <person name="Hu X.F."/>
        </authorList>
    </citation>
    <scope>NUCLEOTIDE SEQUENCE [LARGE SCALE GENOMIC DNA]</scope>
    <source>
        <strain evidence="2 3">KNP414</strain>
    </source>
</reference>
<evidence type="ECO:0000313" key="2">
    <source>
        <dbReference type="EMBL" id="AEI45530.1"/>
    </source>
</evidence>
<keyword evidence="1" id="KW-1133">Transmembrane helix</keyword>
<feature type="transmembrane region" description="Helical" evidence="1">
    <location>
        <begin position="114"/>
        <end position="133"/>
    </location>
</feature>
<reference evidence="3" key="1">
    <citation type="submission" date="2011-06" db="EMBL/GenBank/DDBJ databases">
        <title>Complete genome sequence of Paenibacillus mucilaginosus KNP414.</title>
        <authorList>
            <person name="Wang J."/>
            <person name="Hu S."/>
            <person name="Hu X."/>
            <person name="Zhang B."/>
            <person name="Dong D."/>
            <person name="Zhang S."/>
            <person name="Zhao K."/>
            <person name="Wu D."/>
        </authorList>
    </citation>
    <scope>NUCLEOTIDE SEQUENCE [LARGE SCALE GENOMIC DNA]</scope>
    <source>
        <strain evidence="3">KNP414</strain>
    </source>
</reference>
<organism evidence="2 3">
    <name type="scientific">Paenibacillus mucilaginosus (strain KNP414)</name>
    <dbReference type="NCBI Taxonomy" id="1036673"/>
    <lineage>
        <taxon>Bacteria</taxon>
        <taxon>Bacillati</taxon>
        <taxon>Bacillota</taxon>
        <taxon>Bacilli</taxon>
        <taxon>Bacillales</taxon>
        <taxon>Paenibacillaceae</taxon>
        <taxon>Paenibacillus</taxon>
    </lineage>
</organism>
<dbReference type="NCBIfam" id="NF047765">
    <property type="entry name" value="LIC_13387_fam"/>
    <property type="match status" value="1"/>
</dbReference>
<keyword evidence="1" id="KW-0472">Membrane</keyword>
<dbReference type="KEGG" id="pms:KNP414_07018"/>
<evidence type="ECO:0000313" key="3">
    <source>
        <dbReference type="Proteomes" id="UP000006620"/>
    </source>
</evidence>
<dbReference type="HOGENOM" id="CLU_1747820_0_0_9"/>
<name>F8FIS6_PAEMK</name>
<gene>
    <name evidence="2" type="ordered locus">KNP414_07018</name>
</gene>
<protein>
    <submittedName>
        <fullName evidence="2">Uncharacterized protein</fullName>
    </submittedName>
</protein>
<dbReference type="EMBL" id="CP002869">
    <property type="protein sequence ID" value="AEI45530.1"/>
    <property type="molecule type" value="Genomic_DNA"/>
</dbReference>
<sequence length="157" mass="17287">MKERDGDFMLTPASHVRPAPHARRWYTLASWLVVLLGLLHNGAFVSGFLLDAVRRQSSPVFQSMQEYKINLFGTHSLLKFYEGFSLTMGCLLILLGVLNLIVSRSLPLPALRSAALFNAVACLLLTGLSLVYFHVLATSLFVLALAGYAVCYVRSAP</sequence>
<evidence type="ECO:0000256" key="1">
    <source>
        <dbReference type="SAM" id="Phobius"/>
    </source>
</evidence>
<dbReference type="AlphaFoldDB" id="F8FIS6"/>
<feature type="transmembrane region" description="Helical" evidence="1">
    <location>
        <begin position="80"/>
        <end position="102"/>
    </location>
</feature>
<feature type="transmembrane region" description="Helical" evidence="1">
    <location>
        <begin position="25"/>
        <end position="50"/>
    </location>
</feature>
<dbReference type="InterPro" id="IPR058068">
    <property type="entry name" value="LIC_13387-like"/>
</dbReference>
<accession>F8FIS6</accession>
<keyword evidence="1" id="KW-0812">Transmembrane</keyword>
<dbReference type="Proteomes" id="UP000006620">
    <property type="component" value="Chromosome"/>
</dbReference>